<keyword evidence="3" id="KW-0862">Zinc</keyword>
<organism evidence="6 7">
    <name type="scientific">Fusarium oxysporum f. sp. cepae</name>
    <dbReference type="NCBI Taxonomy" id="396571"/>
    <lineage>
        <taxon>Eukaryota</taxon>
        <taxon>Fungi</taxon>
        <taxon>Dikarya</taxon>
        <taxon>Ascomycota</taxon>
        <taxon>Pezizomycotina</taxon>
        <taxon>Sordariomycetes</taxon>
        <taxon>Hypocreomycetidae</taxon>
        <taxon>Hypocreales</taxon>
        <taxon>Nectriaceae</taxon>
        <taxon>Fusarium</taxon>
        <taxon>Fusarium oxysporum species complex</taxon>
    </lineage>
</organism>
<dbReference type="EMBL" id="MRCU01000020">
    <property type="protein sequence ID" value="RKK06635.1"/>
    <property type="molecule type" value="Genomic_DNA"/>
</dbReference>
<evidence type="ECO:0000256" key="1">
    <source>
        <dbReference type="ARBA" id="ARBA00005495"/>
    </source>
</evidence>
<evidence type="ECO:0000256" key="2">
    <source>
        <dbReference type="ARBA" id="ARBA00022723"/>
    </source>
</evidence>
<evidence type="ECO:0000313" key="7">
    <source>
        <dbReference type="Proteomes" id="UP000270866"/>
    </source>
</evidence>
<dbReference type="GO" id="GO:0046872">
    <property type="term" value="F:metal ion binding"/>
    <property type="evidence" value="ECO:0007669"/>
    <property type="project" value="UniProtKB-KW"/>
</dbReference>
<name>A0A3L6MRL3_FUSOX</name>
<feature type="domain" description="CENP-V/GFA" evidence="5">
    <location>
        <begin position="3"/>
        <end position="116"/>
    </location>
</feature>
<gene>
    <name evidence="6" type="ORF">BFJ65_g18533</name>
</gene>
<accession>A0A3L6MRL3</accession>
<sequence>MVFTGQCACGNVKYVANVENGAKAICHCLVCQKRTASAFSVNLMIPKETFKITQGTTKSFAHTADSGKQYHNHFCGDCGCTLYGVPEAFPDLVSIKAGSLDDPLTNLGKMDAEAYVKRRRDYIVPFEGVNQVEGMIEP</sequence>
<dbReference type="PANTHER" id="PTHR33337">
    <property type="entry name" value="GFA DOMAIN-CONTAINING PROTEIN"/>
    <property type="match status" value="1"/>
</dbReference>
<evidence type="ECO:0000259" key="5">
    <source>
        <dbReference type="PROSITE" id="PS51891"/>
    </source>
</evidence>
<keyword evidence="2" id="KW-0479">Metal-binding</keyword>
<dbReference type="SUPFAM" id="SSF51316">
    <property type="entry name" value="Mss4-like"/>
    <property type="match status" value="1"/>
</dbReference>
<dbReference type="InterPro" id="IPR006913">
    <property type="entry name" value="CENP-V/GFA"/>
</dbReference>
<evidence type="ECO:0000256" key="4">
    <source>
        <dbReference type="ARBA" id="ARBA00023239"/>
    </source>
</evidence>
<comment type="similarity">
    <text evidence="1">Belongs to the Gfa family.</text>
</comment>
<dbReference type="Gene3D" id="3.90.1590.10">
    <property type="entry name" value="glutathione-dependent formaldehyde- activating enzyme (gfa)"/>
    <property type="match status" value="1"/>
</dbReference>
<protein>
    <recommendedName>
        <fullName evidence="5">CENP-V/GFA domain-containing protein</fullName>
    </recommendedName>
</protein>
<dbReference type="Proteomes" id="UP000270866">
    <property type="component" value="Unassembled WGS sequence"/>
</dbReference>
<reference evidence="6 7" key="1">
    <citation type="journal article" date="2018" name="Sci. Rep.">
        <title>Characterisation of pathogen-specific regions and novel effector candidates in Fusarium oxysporum f. sp. cepae.</title>
        <authorList>
            <person name="Armitage A.D."/>
            <person name="Taylor A."/>
            <person name="Sobczyk M.K."/>
            <person name="Baxter L."/>
            <person name="Greenfield B.P."/>
            <person name="Bates H.J."/>
            <person name="Wilson F."/>
            <person name="Jackson A.C."/>
            <person name="Ott S."/>
            <person name="Harrison R.J."/>
            <person name="Clarkson J.P."/>
        </authorList>
    </citation>
    <scope>NUCLEOTIDE SEQUENCE [LARGE SCALE GENOMIC DNA]</scope>
    <source>
        <strain evidence="6 7">FoC_Fus2</strain>
    </source>
</reference>
<comment type="caution">
    <text evidence="6">The sequence shown here is derived from an EMBL/GenBank/DDBJ whole genome shotgun (WGS) entry which is preliminary data.</text>
</comment>
<evidence type="ECO:0000313" key="6">
    <source>
        <dbReference type="EMBL" id="RKK06635.1"/>
    </source>
</evidence>
<proteinExistence type="inferred from homology"/>
<keyword evidence="4" id="KW-0456">Lyase</keyword>
<dbReference type="InterPro" id="IPR011057">
    <property type="entry name" value="Mss4-like_sf"/>
</dbReference>
<dbReference type="Pfam" id="PF04828">
    <property type="entry name" value="GFA"/>
    <property type="match status" value="1"/>
</dbReference>
<dbReference type="PANTHER" id="PTHR33337:SF40">
    <property type="entry name" value="CENP-V_GFA DOMAIN-CONTAINING PROTEIN-RELATED"/>
    <property type="match status" value="1"/>
</dbReference>
<dbReference type="PROSITE" id="PS51891">
    <property type="entry name" value="CENP_V_GFA"/>
    <property type="match status" value="1"/>
</dbReference>
<dbReference type="AlphaFoldDB" id="A0A3L6MRL3"/>
<dbReference type="GO" id="GO:0016846">
    <property type="term" value="F:carbon-sulfur lyase activity"/>
    <property type="evidence" value="ECO:0007669"/>
    <property type="project" value="InterPro"/>
</dbReference>
<evidence type="ECO:0000256" key="3">
    <source>
        <dbReference type="ARBA" id="ARBA00022833"/>
    </source>
</evidence>